<evidence type="ECO:0000256" key="4">
    <source>
        <dbReference type="ARBA" id="ARBA00022454"/>
    </source>
</evidence>
<keyword evidence="5 8" id="KW-0238">DNA-binding</keyword>
<evidence type="ECO:0000313" key="10">
    <source>
        <dbReference type="EMBL" id="KXH45301.1"/>
    </source>
</evidence>
<keyword evidence="4 8" id="KW-0158">Chromosome</keyword>
<dbReference type="InterPro" id="IPR001951">
    <property type="entry name" value="Histone_H4"/>
</dbReference>
<comment type="subcellular location">
    <subcellularLocation>
        <location evidence="2">Chromosome</location>
    </subcellularLocation>
    <subcellularLocation>
        <location evidence="1">Nucleus</location>
    </subcellularLocation>
</comment>
<protein>
    <recommendedName>
        <fullName evidence="8">Histone H4</fullName>
    </recommendedName>
</protein>
<comment type="function">
    <text evidence="8">Core component of nucleosome. Nucleosomes wrap and compact DNA into chromatin, limiting DNA accessibility to the cellular machineries which require DNA as a template. Histones thereby play a central role in transcription regulation, DNA repair, DNA replication and chromosomal stability. DNA accessibility is regulated via a complex set of post-translational modifications of histones, also called histone code, and nucleosome remodeling.</text>
</comment>
<dbReference type="GO" id="GO:0005634">
    <property type="term" value="C:nucleus"/>
    <property type="evidence" value="ECO:0007669"/>
    <property type="project" value="UniProtKB-SubCell"/>
</dbReference>
<dbReference type="GO" id="GO:0003677">
    <property type="term" value="F:DNA binding"/>
    <property type="evidence" value="ECO:0007669"/>
    <property type="project" value="UniProtKB-KW"/>
</dbReference>
<comment type="subunit">
    <text evidence="8">The nucleosome is a histone octamer containing two molecules each of H2A, H2B, H3 and H4 assembled in one H3-H4 heterotetramer and two H2A-H2B heterodimers. The octamer wraps approximately 147 bp of DNA.</text>
</comment>
<feature type="domain" description="Transcription factor CBF/NF-Y/archaeal histone" evidence="9">
    <location>
        <begin position="40"/>
        <end position="96"/>
    </location>
</feature>
<dbReference type="EMBL" id="JEMN01001182">
    <property type="protein sequence ID" value="KXH45301.1"/>
    <property type="molecule type" value="Genomic_DNA"/>
</dbReference>
<dbReference type="SMART" id="SM00417">
    <property type="entry name" value="H4"/>
    <property type="match status" value="1"/>
</dbReference>
<organism evidence="10 11">
    <name type="scientific">Colletotrichum nymphaeae SA-01</name>
    <dbReference type="NCBI Taxonomy" id="1460502"/>
    <lineage>
        <taxon>Eukaryota</taxon>
        <taxon>Fungi</taxon>
        <taxon>Dikarya</taxon>
        <taxon>Ascomycota</taxon>
        <taxon>Pezizomycotina</taxon>
        <taxon>Sordariomycetes</taxon>
        <taxon>Hypocreomycetidae</taxon>
        <taxon>Glomerellales</taxon>
        <taxon>Glomerellaceae</taxon>
        <taxon>Colletotrichum</taxon>
        <taxon>Colletotrichum acutatum species complex</taxon>
    </lineage>
</organism>
<sequence>MNNPSTYANPVSRYKFGMFGAKREKKSFKDNIRCISKPDIRRLARRGGVKRISYDVYNEARAAMMLFLENIVRSAVMYCDHANRRTITSLDVVHAVKLHKRAIYGYGH</sequence>
<comment type="similarity">
    <text evidence="3 8">Belongs to the histone H4 family.</text>
</comment>
<dbReference type="InterPro" id="IPR003958">
    <property type="entry name" value="CBFA_NFYB_domain"/>
</dbReference>
<evidence type="ECO:0000256" key="8">
    <source>
        <dbReference type="RuleBase" id="RU000528"/>
    </source>
</evidence>
<keyword evidence="6 8" id="KW-0539">Nucleus</keyword>
<evidence type="ECO:0000256" key="1">
    <source>
        <dbReference type="ARBA" id="ARBA00004123"/>
    </source>
</evidence>
<evidence type="ECO:0000256" key="7">
    <source>
        <dbReference type="ARBA" id="ARBA00023269"/>
    </source>
</evidence>
<evidence type="ECO:0000313" key="11">
    <source>
        <dbReference type="Proteomes" id="UP000070054"/>
    </source>
</evidence>
<dbReference type="InterPro" id="IPR009072">
    <property type="entry name" value="Histone-fold"/>
</dbReference>
<dbReference type="GO" id="GO:0046982">
    <property type="term" value="F:protein heterodimerization activity"/>
    <property type="evidence" value="ECO:0007669"/>
    <property type="project" value="InterPro"/>
</dbReference>
<evidence type="ECO:0000256" key="6">
    <source>
        <dbReference type="ARBA" id="ARBA00023242"/>
    </source>
</evidence>
<dbReference type="PANTHER" id="PTHR10484">
    <property type="entry name" value="HISTONE H4"/>
    <property type="match status" value="1"/>
</dbReference>
<dbReference type="Proteomes" id="UP000070054">
    <property type="component" value="Unassembled WGS sequence"/>
</dbReference>
<evidence type="ECO:0000256" key="3">
    <source>
        <dbReference type="ARBA" id="ARBA00006564"/>
    </source>
</evidence>
<dbReference type="AlphaFoldDB" id="A0A135TAT5"/>
<evidence type="ECO:0000256" key="5">
    <source>
        <dbReference type="ARBA" id="ARBA00023125"/>
    </source>
</evidence>
<gene>
    <name evidence="10" type="ORF">CNYM01_13471</name>
</gene>
<dbReference type="GO" id="GO:0000786">
    <property type="term" value="C:nucleosome"/>
    <property type="evidence" value="ECO:0007669"/>
    <property type="project" value="UniProtKB-KW"/>
</dbReference>
<dbReference type="PRINTS" id="PR00623">
    <property type="entry name" value="HISTONEH4"/>
</dbReference>
<accession>A0A135TAT5</accession>
<dbReference type="CDD" id="cd22912">
    <property type="entry name" value="HFD_H4"/>
    <property type="match status" value="1"/>
</dbReference>
<proteinExistence type="inferred from homology"/>
<dbReference type="SUPFAM" id="SSF47113">
    <property type="entry name" value="Histone-fold"/>
    <property type="match status" value="1"/>
</dbReference>
<dbReference type="GO" id="GO:0030527">
    <property type="term" value="F:structural constituent of chromatin"/>
    <property type="evidence" value="ECO:0007669"/>
    <property type="project" value="InterPro"/>
</dbReference>
<reference evidence="10 11" key="1">
    <citation type="submission" date="2014-02" db="EMBL/GenBank/DDBJ databases">
        <title>The genome sequence of Colletotrichum nymphaeae SA-01.</title>
        <authorList>
            <person name="Baroncelli R."/>
            <person name="Thon M.R."/>
        </authorList>
    </citation>
    <scope>NUCLEOTIDE SEQUENCE [LARGE SCALE GENOMIC DNA]</scope>
    <source>
        <strain evidence="10 11">SA-01</strain>
    </source>
</reference>
<name>A0A135TAT5_9PEZI</name>
<dbReference type="Gene3D" id="1.10.20.10">
    <property type="entry name" value="Histone, subunit A"/>
    <property type="match status" value="1"/>
</dbReference>
<comment type="caution">
    <text evidence="10">The sequence shown here is derived from an EMBL/GenBank/DDBJ whole genome shotgun (WGS) entry which is preliminary data.</text>
</comment>
<evidence type="ECO:0000259" key="9">
    <source>
        <dbReference type="Pfam" id="PF00808"/>
    </source>
</evidence>
<keyword evidence="7 8" id="KW-0544">Nucleosome core</keyword>
<dbReference type="Pfam" id="PF00808">
    <property type="entry name" value="CBFD_NFYB_HMF"/>
    <property type="match status" value="1"/>
</dbReference>
<keyword evidence="11" id="KW-1185">Reference proteome</keyword>
<evidence type="ECO:0000256" key="2">
    <source>
        <dbReference type="ARBA" id="ARBA00004286"/>
    </source>
</evidence>